<evidence type="ECO:0000313" key="1">
    <source>
        <dbReference type="EMBL" id="QSQ23767.1"/>
    </source>
</evidence>
<keyword evidence="2" id="KW-1185">Reference proteome</keyword>
<accession>A0ABX7P1G8</accession>
<dbReference type="EMBL" id="CP071090">
    <property type="protein sequence ID" value="QSQ23767.1"/>
    <property type="molecule type" value="Genomic_DNA"/>
</dbReference>
<proteinExistence type="predicted"/>
<reference evidence="1 2" key="1">
    <citation type="submission" date="2021-02" db="EMBL/GenBank/DDBJ databases">
        <title>De Novo genome assembly of isolated myxobacteria.</title>
        <authorList>
            <person name="Stevens D.C."/>
        </authorList>
    </citation>
    <scope>NUCLEOTIDE SEQUENCE [LARGE SCALE GENOMIC DNA]</scope>
    <source>
        <strain evidence="2">SCPEA02</strain>
    </source>
</reference>
<organism evidence="1 2">
    <name type="scientific">Pyxidicoccus parkwayensis</name>
    <dbReference type="NCBI Taxonomy" id="2813578"/>
    <lineage>
        <taxon>Bacteria</taxon>
        <taxon>Pseudomonadati</taxon>
        <taxon>Myxococcota</taxon>
        <taxon>Myxococcia</taxon>
        <taxon>Myxococcales</taxon>
        <taxon>Cystobacterineae</taxon>
        <taxon>Myxococcaceae</taxon>
        <taxon>Pyxidicoccus</taxon>
    </lineage>
</organism>
<dbReference type="Proteomes" id="UP000662747">
    <property type="component" value="Chromosome"/>
</dbReference>
<sequence length="345" mass="39636">MMEVEDVTLVGMTEDMGINATLYGAIGLAQMAFPGRVRAYFMLGSHATSEAVVASDIDVVMIFKDRFLEGEQARFELFRGYVSHMCRMPLDLSATEEARLLEDGEVNLKQSSLLLMGEDIRERIPLMPKDKWLRYCMHRPFIFMERSRAHAEDEPLRHPFSFPDAQGELYGYDHREHVEPDGTRHRSIKELVTLACRLATALVALKAEAYTHSKSSAIEAHRQLVNDEWTPLFEEIYACRRRWGYRVPAEAKDREHLRGLCARMLEAENHFLGLYKDYLLAELRRGELRYRVMAARRLGLILYAGDEVLTALREQAEVAEEPLREEAREAISRLEKHGAPLRPAA</sequence>
<dbReference type="RefSeq" id="WP_206725338.1">
    <property type="nucleotide sequence ID" value="NZ_CP071090.1"/>
</dbReference>
<evidence type="ECO:0008006" key="3">
    <source>
        <dbReference type="Google" id="ProtNLM"/>
    </source>
</evidence>
<gene>
    <name evidence="1" type="ORF">JY651_01930</name>
</gene>
<protein>
    <recommendedName>
        <fullName evidence="3">Polymerase nucleotidyl transferase domain-containing protein</fullName>
    </recommendedName>
</protein>
<name>A0ABX7P1G8_9BACT</name>
<evidence type="ECO:0000313" key="2">
    <source>
        <dbReference type="Proteomes" id="UP000662747"/>
    </source>
</evidence>